<gene>
    <name evidence="1" type="ORF">NVI5450_4601</name>
</gene>
<dbReference type="Proteomes" id="UP000183794">
    <property type="component" value="Unassembled WGS sequence"/>
</dbReference>
<evidence type="ECO:0000313" key="2">
    <source>
        <dbReference type="Proteomes" id="UP000183794"/>
    </source>
</evidence>
<evidence type="ECO:0000313" key="1">
    <source>
        <dbReference type="EMBL" id="SGZ17941.1"/>
    </source>
</evidence>
<dbReference type="AlphaFoldDB" id="A0A1L0ARY2"/>
<name>A0A1L0ARY2_9GAMM</name>
<dbReference type="InterPro" id="IPR007488">
    <property type="entry name" value="DUF535"/>
</dbReference>
<dbReference type="PANTHER" id="PTHR38785:SF1">
    <property type="entry name" value="HOMOLOG OF VIRK"/>
    <property type="match status" value="1"/>
</dbReference>
<dbReference type="OrthoDB" id="6835762at2"/>
<protein>
    <submittedName>
        <fullName evidence="1">Putative virK protein</fullName>
    </submittedName>
</protein>
<dbReference type="Pfam" id="PF04393">
    <property type="entry name" value="DUF535"/>
    <property type="match status" value="1"/>
</dbReference>
<sequence length="322" mass="37828">MHSKSIRELSWLAYPDLSENQLSNVKKKPKSYRSKFVLRARIYYPYFRQFQQGIDSHYLELLLKQDVRFLGKIFRPYLHLGNGISTRTKLVIGHYRFISQCLPVNTGLAIYDTEKGIEVSKFIVGDEEYRVTLSYYAPNHKEGDLCMKLWEPNGNLFYSITFSVYDDPTAGRTITVGGIQGPKSTPEINDKIKYFTKQHFGQRPKDLMVKILTIIANVWDVKLLQLVTNEAHMYSSKRYNSNNDKIKTNYNKHWESLGAVRYNKNVYQLDLLEVRKLPEDIKRSKRAMYRKRYEWLDELKQEISIKLALRATDNTNINNCPN</sequence>
<dbReference type="RefSeq" id="WP_075480978.1">
    <property type="nucleotide sequence ID" value="NZ_FPLD01000131.1"/>
</dbReference>
<dbReference type="EMBL" id="FPLD01000131">
    <property type="protein sequence ID" value="SGZ17941.1"/>
    <property type="molecule type" value="Genomic_DNA"/>
</dbReference>
<accession>A0A1L0ARY2</accession>
<organism evidence="1 2">
    <name type="scientific">Moritella viscosa</name>
    <dbReference type="NCBI Taxonomy" id="80854"/>
    <lineage>
        <taxon>Bacteria</taxon>
        <taxon>Pseudomonadati</taxon>
        <taxon>Pseudomonadota</taxon>
        <taxon>Gammaproteobacteria</taxon>
        <taxon>Alteromonadales</taxon>
        <taxon>Moritellaceae</taxon>
        <taxon>Moritella</taxon>
    </lineage>
</organism>
<dbReference type="GO" id="GO:0006974">
    <property type="term" value="P:DNA damage response"/>
    <property type="evidence" value="ECO:0007669"/>
    <property type="project" value="TreeGrafter"/>
</dbReference>
<proteinExistence type="predicted"/>
<reference evidence="1 2" key="1">
    <citation type="submission" date="2016-11" db="EMBL/GenBank/DDBJ databases">
        <authorList>
            <person name="Jaros S."/>
            <person name="Januszkiewicz K."/>
            <person name="Wedrychowicz H."/>
        </authorList>
    </citation>
    <scope>NUCLEOTIDE SEQUENCE [LARGE SCALE GENOMIC DNA]</scope>
    <source>
        <strain evidence="1">NVI 5450</strain>
    </source>
</reference>
<dbReference type="PANTHER" id="PTHR38785">
    <property type="entry name" value="HOMOLOG OF VIRK"/>
    <property type="match status" value="1"/>
</dbReference>